<dbReference type="OrthoDB" id="25753at2"/>
<dbReference type="GO" id="GO:0016491">
    <property type="term" value="F:oxidoreductase activity"/>
    <property type="evidence" value="ECO:0007669"/>
    <property type="project" value="InterPro"/>
</dbReference>
<dbReference type="InterPro" id="IPR050553">
    <property type="entry name" value="Thioredoxin_ResA/DsbE_sf"/>
</dbReference>
<name>A0A2T5J1Y4_9GAMM</name>
<feature type="domain" description="Thioredoxin" evidence="1">
    <location>
        <begin position="1"/>
        <end position="146"/>
    </location>
</feature>
<dbReference type="PANTHER" id="PTHR42852">
    <property type="entry name" value="THIOL:DISULFIDE INTERCHANGE PROTEIN DSBE"/>
    <property type="match status" value="1"/>
</dbReference>
<dbReference type="InterPro" id="IPR013740">
    <property type="entry name" value="Redoxin"/>
</dbReference>
<sequence length="148" mass="16732">MNIIRSCLLAAVVGLNINVGIADTLNLDAYKGKVVYVDFWASWCGPCRESFPWLKKMQQQRGKDGLVIIAVNVDQDKKLADAFLAEFQPEFKVLYDKDGKLAEDFKVSTMPSSFIIDRDGKPRFKHKGFHSAKQAQYESELNDLLVSK</sequence>
<protein>
    <submittedName>
        <fullName evidence="2">Thiol-disulfide isomerase/thioredoxin</fullName>
    </submittedName>
</protein>
<evidence type="ECO:0000259" key="1">
    <source>
        <dbReference type="PROSITE" id="PS51352"/>
    </source>
</evidence>
<dbReference type="GO" id="GO:0016853">
    <property type="term" value="F:isomerase activity"/>
    <property type="evidence" value="ECO:0007669"/>
    <property type="project" value="UniProtKB-KW"/>
</dbReference>
<dbReference type="InterPro" id="IPR036249">
    <property type="entry name" value="Thioredoxin-like_sf"/>
</dbReference>
<keyword evidence="2" id="KW-0413">Isomerase</keyword>
<dbReference type="Pfam" id="PF08534">
    <property type="entry name" value="Redoxin"/>
    <property type="match status" value="1"/>
</dbReference>
<dbReference type="RefSeq" id="WP_107864888.1">
    <property type="nucleotide sequence ID" value="NZ_QAON01000003.1"/>
</dbReference>
<keyword evidence="3" id="KW-1185">Reference proteome</keyword>
<dbReference type="EMBL" id="QAON01000003">
    <property type="protein sequence ID" value="PTQ90449.1"/>
    <property type="molecule type" value="Genomic_DNA"/>
</dbReference>
<dbReference type="Gene3D" id="3.40.30.10">
    <property type="entry name" value="Glutaredoxin"/>
    <property type="match status" value="1"/>
</dbReference>
<organism evidence="2 3">
    <name type="scientific">Agitococcus lubricus</name>
    <dbReference type="NCBI Taxonomy" id="1077255"/>
    <lineage>
        <taxon>Bacteria</taxon>
        <taxon>Pseudomonadati</taxon>
        <taxon>Pseudomonadota</taxon>
        <taxon>Gammaproteobacteria</taxon>
        <taxon>Moraxellales</taxon>
        <taxon>Moraxellaceae</taxon>
        <taxon>Agitococcus</taxon>
    </lineage>
</organism>
<comment type="caution">
    <text evidence="2">The sequence shown here is derived from an EMBL/GenBank/DDBJ whole genome shotgun (WGS) entry which is preliminary data.</text>
</comment>
<accession>A0A2T5J1Y4</accession>
<dbReference type="CDD" id="cd02966">
    <property type="entry name" value="TlpA_like_family"/>
    <property type="match status" value="1"/>
</dbReference>
<dbReference type="InterPro" id="IPR013766">
    <property type="entry name" value="Thioredoxin_domain"/>
</dbReference>
<evidence type="ECO:0000313" key="3">
    <source>
        <dbReference type="Proteomes" id="UP000244223"/>
    </source>
</evidence>
<evidence type="ECO:0000313" key="2">
    <source>
        <dbReference type="EMBL" id="PTQ90449.1"/>
    </source>
</evidence>
<dbReference type="Proteomes" id="UP000244223">
    <property type="component" value="Unassembled WGS sequence"/>
</dbReference>
<dbReference type="SUPFAM" id="SSF52833">
    <property type="entry name" value="Thioredoxin-like"/>
    <property type="match status" value="1"/>
</dbReference>
<dbReference type="AlphaFoldDB" id="A0A2T5J1Y4"/>
<dbReference type="PANTHER" id="PTHR42852:SF18">
    <property type="entry name" value="CHROMOSOME UNDETERMINED SCAFFOLD_47, WHOLE GENOME SHOTGUN SEQUENCE"/>
    <property type="match status" value="1"/>
</dbReference>
<dbReference type="PROSITE" id="PS51352">
    <property type="entry name" value="THIOREDOXIN_2"/>
    <property type="match status" value="1"/>
</dbReference>
<gene>
    <name evidence="2" type="ORF">C8N29_103202</name>
</gene>
<reference evidence="2 3" key="1">
    <citation type="submission" date="2018-04" db="EMBL/GenBank/DDBJ databases">
        <title>Genomic Encyclopedia of Archaeal and Bacterial Type Strains, Phase II (KMG-II): from individual species to whole genera.</title>
        <authorList>
            <person name="Goeker M."/>
        </authorList>
    </citation>
    <scope>NUCLEOTIDE SEQUENCE [LARGE SCALE GENOMIC DNA]</scope>
    <source>
        <strain evidence="2 3">DSM 5822</strain>
    </source>
</reference>
<proteinExistence type="predicted"/>